<keyword evidence="2" id="KW-1185">Reference proteome</keyword>
<protein>
    <submittedName>
        <fullName evidence="1">Uncharacterized protein</fullName>
    </submittedName>
</protein>
<evidence type="ECO:0000313" key="2">
    <source>
        <dbReference type="Proteomes" id="UP000310158"/>
    </source>
</evidence>
<organism evidence="1 2">
    <name type="scientific">Bondarzewia mesenterica</name>
    <dbReference type="NCBI Taxonomy" id="1095465"/>
    <lineage>
        <taxon>Eukaryota</taxon>
        <taxon>Fungi</taxon>
        <taxon>Dikarya</taxon>
        <taxon>Basidiomycota</taxon>
        <taxon>Agaricomycotina</taxon>
        <taxon>Agaricomycetes</taxon>
        <taxon>Russulales</taxon>
        <taxon>Bondarzewiaceae</taxon>
        <taxon>Bondarzewia</taxon>
    </lineage>
</organism>
<evidence type="ECO:0000313" key="1">
    <source>
        <dbReference type="EMBL" id="THH16040.1"/>
    </source>
</evidence>
<name>A0A4S4M010_9AGAM</name>
<accession>A0A4S4M010</accession>
<proteinExistence type="predicted"/>
<dbReference type="EMBL" id="SGPL01000177">
    <property type="protein sequence ID" value="THH16040.1"/>
    <property type="molecule type" value="Genomic_DNA"/>
</dbReference>
<gene>
    <name evidence="1" type="ORF">EW146_g4530</name>
</gene>
<reference evidence="1 2" key="1">
    <citation type="submission" date="2019-02" db="EMBL/GenBank/DDBJ databases">
        <title>Genome sequencing of the rare red list fungi Bondarzewia mesenterica.</title>
        <authorList>
            <person name="Buettner E."/>
            <person name="Kellner H."/>
        </authorList>
    </citation>
    <scope>NUCLEOTIDE SEQUENCE [LARGE SCALE GENOMIC DNA]</scope>
    <source>
        <strain evidence="1 2">DSM 108281</strain>
    </source>
</reference>
<sequence>MSDARQLFLHSLIGLDPQEQTAVQALLEFKAPTESRARVIDDMVLRTIGPNGVLERIETFLLSSVPREIPLDVPDEYGGFLGRFHLLLSLPTGTQTTLENLRQKITTWNYVLRLEALQLICMRLEVIAAELQDLIEWTVDGFVWPPGDEATLIQDSFMVFHTLQLLIAEYAKIVCPRLMTLEPDAFPAIAPHVFPHPGQVLLDTPVTERLPIGEFPQDLPLVMTPLPEFATQIYGRPFTVVPHFGWAVFHVTPTGRRYRTAAGH</sequence>
<dbReference type="Proteomes" id="UP000310158">
    <property type="component" value="Unassembled WGS sequence"/>
</dbReference>
<comment type="caution">
    <text evidence="1">The sequence shown here is derived from an EMBL/GenBank/DDBJ whole genome shotgun (WGS) entry which is preliminary data.</text>
</comment>
<dbReference type="AlphaFoldDB" id="A0A4S4M010"/>